<keyword evidence="8" id="KW-1185">Reference proteome</keyword>
<dbReference type="GO" id="GO:0005640">
    <property type="term" value="C:nuclear outer membrane"/>
    <property type="evidence" value="ECO:0007669"/>
    <property type="project" value="TreeGrafter"/>
</dbReference>
<dbReference type="InterPro" id="IPR001715">
    <property type="entry name" value="CH_dom"/>
</dbReference>
<dbReference type="GO" id="GO:0005737">
    <property type="term" value="C:cytoplasm"/>
    <property type="evidence" value="ECO:0007669"/>
    <property type="project" value="TreeGrafter"/>
</dbReference>
<dbReference type="Pfam" id="PF00307">
    <property type="entry name" value="CH"/>
    <property type="match status" value="1"/>
</dbReference>
<proteinExistence type="predicted"/>
<accession>A0AAW0Y939</accession>
<reference evidence="7 8" key="1">
    <citation type="journal article" date="2024" name="BMC Genomics">
        <title>Genome assembly of redclaw crayfish (Cherax quadricarinatus) provides insights into its immune adaptation and hypoxia tolerance.</title>
        <authorList>
            <person name="Liu Z."/>
            <person name="Zheng J."/>
            <person name="Li H."/>
            <person name="Fang K."/>
            <person name="Wang S."/>
            <person name="He J."/>
            <person name="Zhou D."/>
            <person name="Weng S."/>
            <person name="Chi M."/>
            <person name="Gu Z."/>
            <person name="He J."/>
            <person name="Li F."/>
            <person name="Wang M."/>
        </authorList>
    </citation>
    <scope>NUCLEOTIDE SEQUENCE [LARGE SCALE GENOMIC DNA]</scope>
    <source>
        <strain evidence="7">ZL_2023a</strain>
    </source>
</reference>
<dbReference type="Gene3D" id="1.10.418.10">
    <property type="entry name" value="Calponin-like domain"/>
    <property type="match status" value="1"/>
</dbReference>
<dbReference type="PROSITE" id="PS50021">
    <property type="entry name" value="CH"/>
    <property type="match status" value="1"/>
</dbReference>
<evidence type="ECO:0000313" key="7">
    <source>
        <dbReference type="EMBL" id="KAK8753225.1"/>
    </source>
</evidence>
<dbReference type="InterPro" id="IPR036872">
    <property type="entry name" value="CH_dom_sf"/>
</dbReference>
<evidence type="ECO:0000259" key="6">
    <source>
        <dbReference type="PROSITE" id="PS50021"/>
    </source>
</evidence>
<dbReference type="PANTHER" id="PTHR47535:SF1">
    <property type="entry name" value="NESPRIN-1"/>
    <property type="match status" value="1"/>
</dbReference>
<evidence type="ECO:0000256" key="3">
    <source>
        <dbReference type="ARBA" id="ARBA00022737"/>
    </source>
</evidence>
<comment type="caution">
    <text evidence="7">The sequence shown here is derived from an EMBL/GenBank/DDBJ whole genome shotgun (WGS) entry which is preliminary data.</text>
</comment>
<keyword evidence="3" id="KW-0677">Repeat</keyword>
<feature type="non-terminal residue" evidence="7">
    <location>
        <position position="1"/>
    </location>
</feature>
<dbReference type="EMBL" id="JARKIK010000003">
    <property type="protein sequence ID" value="KAK8753225.1"/>
    <property type="molecule type" value="Genomic_DNA"/>
</dbReference>
<dbReference type="GO" id="GO:0007097">
    <property type="term" value="P:nuclear migration"/>
    <property type="evidence" value="ECO:0007669"/>
    <property type="project" value="TreeGrafter"/>
</dbReference>
<protein>
    <recommendedName>
        <fullName evidence="6">Calponin-homology (CH) domain-containing protein</fullName>
    </recommendedName>
</protein>
<dbReference type="PANTHER" id="PTHR47535">
    <property type="entry name" value="MUSCLE-SPECIFIC PROTEIN 300 KDA, ISOFORM G"/>
    <property type="match status" value="1"/>
</dbReference>
<evidence type="ECO:0000313" key="8">
    <source>
        <dbReference type="Proteomes" id="UP001445076"/>
    </source>
</evidence>
<evidence type="ECO:0000256" key="2">
    <source>
        <dbReference type="ARBA" id="ARBA00022692"/>
    </source>
</evidence>
<evidence type="ECO:0000256" key="5">
    <source>
        <dbReference type="ARBA" id="ARBA00023136"/>
    </source>
</evidence>
<name>A0AAW0Y939_CHEQU</name>
<dbReference type="Proteomes" id="UP001445076">
    <property type="component" value="Unassembled WGS sequence"/>
</dbReference>
<evidence type="ECO:0000256" key="1">
    <source>
        <dbReference type="ARBA" id="ARBA00004370"/>
    </source>
</evidence>
<gene>
    <name evidence="7" type="ORF">OTU49_003303</name>
</gene>
<keyword evidence="2" id="KW-0812">Transmembrane</keyword>
<evidence type="ECO:0000256" key="4">
    <source>
        <dbReference type="ARBA" id="ARBA00022989"/>
    </source>
</evidence>
<dbReference type="GO" id="GO:0034993">
    <property type="term" value="C:meiotic nuclear membrane microtubule tethering complex"/>
    <property type="evidence" value="ECO:0007669"/>
    <property type="project" value="TreeGrafter"/>
</dbReference>
<organism evidence="7 8">
    <name type="scientific">Cherax quadricarinatus</name>
    <name type="common">Australian red claw crayfish</name>
    <dbReference type="NCBI Taxonomy" id="27406"/>
    <lineage>
        <taxon>Eukaryota</taxon>
        <taxon>Metazoa</taxon>
        <taxon>Ecdysozoa</taxon>
        <taxon>Arthropoda</taxon>
        <taxon>Crustacea</taxon>
        <taxon>Multicrustacea</taxon>
        <taxon>Malacostraca</taxon>
        <taxon>Eumalacostraca</taxon>
        <taxon>Eucarida</taxon>
        <taxon>Decapoda</taxon>
        <taxon>Pleocyemata</taxon>
        <taxon>Astacidea</taxon>
        <taxon>Parastacoidea</taxon>
        <taxon>Parastacidae</taxon>
        <taxon>Cherax</taxon>
    </lineage>
</organism>
<dbReference type="InterPro" id="IPR052403">
    <property type="entry name" value="LINC-complex_assoc"/>
</dbReference>
<feature type="domain" description="Calponin-homology (CH)" evidence="6">
    <location>
        <begin position="1"/>
        <end position="84"/>
    </location>
</feature>
<dbReference type="SUPFAM" id="SSF47576">
    <property type="entry name" value="Calponin-homology domain, CH-domain"/>
    <property type="match status" value="1"/>
</dbReference>
<dbReference type="AlphaFoldDB" id="A0AAW0Y939"/>
<sequence length="180" mass="20008">VNDFGCSWRDGTAFVALIQCINPRLINLQAMNQMTNKARLEAAFRIAEKGLGIPHLLDSEDVDVDKPDEKSIMTYVAAFLNKFPEPGTTSVPPCTSPTLEAASAGDMFSEIEMEYSELTTWLSHTSNWLDTLHDPATHGNINYERFKALKSEADEKTVIYEKLKSLVESQSSMISITVDS</sequence>
<comment type="subcellular location">
    <subcellularLocation>
        <location evidence="1">Membrane</location>
    </subcellularLocation>
</comment>
<dbReference type="GO" id="GO:0051015">
    <property type="term" value="F:actin filament binding"/>
    <property type="evidence" value="ECO:0007669"/>
    <property type="project" value="TreeGrafter"/>
</dbReference>
<keyword evidence="4" id="KW-1133">Transmembrane helix</keyword>
<keyword evidence="5" id="KW-0472">Membrane</keyword>
<feature type="non-terminal residue" evidence="7">
    <location>
        <position position="180"/>
    </location>
</feature>